<gene>
    <name evidence="1" type="ORF">P8627_01265</name>
</gene>
<protein>
    <submittedName>
        <fullName evidence="1">Sulfotransferase family 2 domain-containing protein</fullName>
    </submittedName>
</protein>
<evidence type="ECO:0000313" key="1">
    <source>
        <dbReference type="EMBL" id="WGH78921.1"/>
    </source>
</evidence>
<dbReference type="Gene3D" id="3.40.50.300">
    <property type="entry name" value="P-loop containing nucleotide triphosphate hydrolases"/>
    <property type="match status" value="1"/>
</dbReference>
<evidence type="ECO:0000313" key="2">
    <source>
        <dbReference type="Proteomes" id="UP001243420"/>
    </source>
</evidence>
<keyword evidence="2" id="KW-1185">Reference proteome</keyword>
<proteinExistence type="predicted"/>
<dbReference type="SUPFAM" id="SSF52540">
    <property type="entry name" value="P-loop containing nucleoside triphosphate hydrolases"/>
    <property type="match status" value="1"/>
</dbReference>
<organism evidence="1 2">
    <name type="scientific">Jannaschia ovalis</name>
    <dbReference type="NCBI Taxonomy" id="3038773"/>
    <lineage>
        <taxon>Bacteria</taxon>
        <taxon>Pseudomonadati</taxon>
        <taxon>Pseudomonadota</taxon>
        <taxon>Alphaproteobacteria</taxon>
        <taxon>Rhodobacterales</taxon>
        <taxon>Roseobacteraceae</taxon>
        <taxon>Jannaschia</taxon>
    </lineage>
</organism>
<sequence>MRNLPTRDRLIQRARLYGGRTVRSLLRAPLGHKCVFLHMPKCGGTSVAEGLYATVPLEDRIGVLSSQAIRRGISFLHLGREDAAAFHDEGAQAEAMARFREQLVLMHMAQDAALIHGHFLLTDPIRAMARARGYRFVTILRDPVARTISNFRMARRNSVFAGDFDAFLDSAMGRRMAQHGLRFLAGQATIAPGAEAQALAAAKRNLAEFEVVGFLDDLDGFAQAFASGFGNRPRFAHYNRAPDAVFRLSPAQRDRLTALCAPDIALTEWARTRTAQLATAAPIPQAGGQPT</sequence>
<name>A0ABY8LCA2_9RHOB</name>
<reference evidence="1 2" key="1">
    <citation type="submission" date="2023-04" db="EMBL/GenBank/DDBJ databases">
        <title>Jannaschia ovalis sp. nov., a marine bacterium isolated from sea tidal flat.</title>
        <authorList>
            <person name="Kwon D.Y."/>
            <person name="Kim J.-J."/>
        </authorList>
    </citation>
    <scope>NUCLEOTIDE SEQUENCE [LARGE SCALE GENOMIC DNA]</scope>
    <source>
        <strain evidence="1 2">GRR-S6-38</strain>
    </source>
</reference>
<dbReference type="RefSeq" id="WP_279965672.1">
    <property type="nucleotide sequence ID" value="NZ_CP122537.1"/>
</dbReference>
<dbReference type="Proteomes" id="UP001243420">
    <property type="component" value="Chromosome"/>
</dbReference>
<dbReference type="EMBL" id="CP122537">
    <property type="protein sequence ID" value="WGH78921.1"/>
    <property type="molecule type" value="Genomic_DNA"/>
</dbReference>
<accession>A0ABY8LCA2</accession>
<dbReference type="InterPro" id="IPR027417">
    <property type="entry name" value="P-loop_NTPase"/>
</dbReference>